<dbReference type="AlphaFoldDB" id="A0A327ZKZ4"/>
<feature type="domain" description="PAC" evidence="15">
    <location>
        <begin position="191"/>
        <end position="243"/>
    </location>
</feature>
<keyword evidence="17" id="KW-1185">Reference proteome</keyword>
<dbReference type="InterPro" id="IPR011006">
    <property type="entry name" value="CheY-like_superfamily"/>
</dbReference>
<dbReference type="Pfam" id="PF00072">
    <property type="entry name" value="Response_reg"/>
    <property type="match status" value="1"/>
</dbReference>
<dbReference type="InterPro" id="IPR001789">
    <property type="entry name" value="Sig_transdc_resp-reg_receiver"/>
</dbReference>
<evidence type="ECO:0000256" key="7">
    <source>
        <dbReference type="ARBA" id="ARBA00022777"/>
    </source>
</evidence>
<dbReference type="InterPro" id="IPR005467">
    <property type="entry name" value="His_kinase_dom"/>
</dbReference>
<evidence type="ECO:0000259" key="12">
    <source>
        <dbReference type="PROSITE" id="PS50109"/>
    </source>
</evidence>
<evidence type="ECO:0000256" key="8">
    <source>
        <dbReference type="ARBA" id="ARBA00022840"/>
    </source>
</evidence>
<feature type="transmembrane region" description="Helical" evidence="11">
    <location>
        <begin position="12"/>
        <end position="36"/>
    </location>
</feature>
<dbReference type="SMART" id="SM00448">
    <property type="entry name" value="REC"/>
    <property type="match status" value="1"/>
</dbReference>
<dbReference type="GO" id="GO:0000155">
    <property type="term" value="F:phosphorelay sensor kinase activity"/>
    <property type="evidence" value="ECO:0007669"/>
    <property type="project" value="InterPro"/>
</dbReference>
<sequence length="614" mass="65664">MKLLIPVSVPWSPYGLVSVATVTLLGAISAAAPARLLMFGVVAIGPPLAVATASPLTVLSVGGYTLMIAFAISTWQGLLGSTDQTLRLLTVVCATLVSWSLARHLRTALRATASAAREREMLAAIVDQSSDAIIASALDGTLTAWNRGAERIYGYTANQVIGQPLANLIRPDQPDRLPQVLADLAAGQQIRIDEAQRIRSDGTPFLVSVIVSPIRDEYGMVVAAAATERDITDEKLARQRSERAARMESLGQLAGGIAHDFNNLLAIILNYADFLGEEVSDDGTRDLARIKDAADRAKALTGQLLLFAKREPTEVGIVDLNEVITEAGDLLSRTIGADIQLLCRPRSEALPVYANRGRLDQILLNLVINARDAMPEGGVVVVETDLADVHAEDSTPLPPGQYARLTVSDTGTGMTAEVRDRLFEPFFTTKPADRGTGLGLATVYGIVGDAGGHISVESALGIGTTFRILLPPATENADQVTEPPSESRAGHGELVAVIEDEEYVCDLVLRILRENGYRATALDQSSLADDDLNGVTLLITDIVLPGKSGPALADQMRARHPDLRVLFISGYSDSELRHRYGLGEETRIVQKPFTAVEILAGVGEALSEAHQVRR</sequence>
<dbReference type="Gene3D" id="1.10.287.130">
    <property type="match status" value="1"/>
</dbReference>
<evidence type="ECO:0000256" key="11">
    <source>
        <dbReference type="SAM" id="Phobius"/>
    </source>
</evidence>
<comment type="caution">
    <text evidence="16">The sequence shown here is derived from an EMBL/GenBank/DDBJ whole genome shotgun (WGS) entry which is preliminary data.</text>
</comment>
<dbReference type="InterPro" id="IPR003661">
    <property type="entry name" value="HisK_dim/P_dom"/>
</dbReference>
<dbReference type="EC" id="2.7.13.3" evidence="3"/>
<keyword evidence="6" id="KW-0547">Nucleotide-binding</keyword>
<keyword evidence="4 10" id="KW-0597">Phosphoprotein</keyword>
<dbReference type="CDD" id="cd00130">
    <property type="entry name" value="PAS"/>
    <property type="match status" value="1"/>
</dbReference>
<accession>A0A327ZKZ4</accession>
<feature type="domain" description="PAS" evidence="14">
    <location>
        <begin position="118"/>
        <end position="188"/>
    </location>
</feature>
<dbReference type="PRINTS" id="PR00344">
    <property type="entry name" value="BCTRLSENSOR"/>
</dbReference>
<protein>
    <recommendedName>
        <fullName evidence="3">histidine kinase</fullName>
        <ecNumber evidence="3">2.7.13.3</ecNumber>
    </recommendedName>
</protein>
<dbReference type="PANTHER" id="PTHR43065:SF46">
    <property type="entry name" value="C4-DICARBOXYLATE TRANSPORT SENSOR PROTEIN DCTB"/>
    <property type="match status" value="1"/>
</dbReference>
<evidence type="ECO:0000256" key="4">
    <source>
        <dbReference type="ARBA" id="ARBA00022553"/>
    </source>
</evidence>
<dbReference type="SMART" id="SM00387">
    <property type="entry name" value="HATPase_c"/>
    <property type="match status" value="1"/>
</dbReference>
<dbReference type="Gene3D" id="3.40.50.2300">
    <property type="match status" value="1"/>
</dbReference>
<dbReference type="CDD" id="cd00082">
    <property type="entry name" value="HisKA"/>
    <property type="match status" value="1"/>
</dbReference>
<evidence type="ECO:0000256" key="5">
    <source>
        <dbReference type="ARBA" id="ARBA00022679"/>
    </source>
</evidence>
<dbReference type="PROSITE" id="PS50110">
    <property type="entry name" value="RESPONSE_REGULATORY"/>
    <property type="match status" value="1"/>
</dbReference>
<keyword evidence="8" id="KW-0067">ATP-binding</keyword>
<dbReference type="InterPro" id="IPR000014">
    <property type="entry name" value="PAS"/>
</dbReference>
<dbReference type="OrthoDB" id="9764154at2"/>
<dbReference type="InterPro" id="IPR003594">
    <property type="entry name" value="HATPase_dom"/>
</dbReference>
<feature type="domain" description="Response regulatory" evidence="13">
    <location>
        <begin position="494"/>
        <end position="606"/>
    </location>
</feature>
<keyword evidence="9" id="KW-0902">Two-component regulatory system</keyword>
<proteinExistence type="predicted"/>
<dbReference type="EMBL" id="QLMJ01000001">
    <property type="protein sequence ID" value="RAK42955.1"/>
    <property type="molecule type" value="Genomic_DNA"/>
</dbReference>
<dbReference type="Proteomes" id="UP000249341">
    <property type="component" value="Unassembled WGS sequence"/>
</dbReference>
<keyword evidence="11" id="KW-0812">Transmembrane</keyword>
<dbReference type="InterPro" id="IPR036097">
    <property type="entry name" value="HisK_dim/P_sf"/>
</dbReference>
<evidence type="ECO:0000256" key="3">
    <source>
        <dbReference type="ARBA" id="ARBA00012438"/>
    </source>
</evidence>
<dbReference type="InterPro" id="IPR000700">
    <property type="entry name" value="PAS-assoc_C"/>
</dbReference>
<dbReference type="Pfam" id="PF02518">
    <property type="entry name" value="HATPase_c"/>
    <property type="match status" value="1"/>
</dbReference>
<dbReference type="Gene3D" id="3.30.450.20">
    <property type="entry name" value="PAS domain"/>
    <property type="match status" value="1"/>
</dbReference>
<dbReference type="SUPFAM" id="SSF55874">
    <property type="entry name" value="ATPase domain of HSP90 chaperone/DNA topoisomerase II/histidine kinase"/>
    <property type="match status" value="1"/>
</dbReference>
<keyword evidence="5" id="KW-0808">Transferase</keyword>
<feature type="modified residue" description="4-aspartylphosphate" evidence="10">
    <location>
        <position position="541"/>
    </location>
</feature>
<dbReference type="InterPro" id="IPR035965">
    <property type="entry name" value="PAS-like_dom_sf"/>
</dbReference>
<dbReference type="Pfam" id="PF13426">
    <property type="entry name" value="PAS_9"/>
    <property type="match status" value="1"/>
</dbReference>
<organism evidence="16 17">
    <name type="scientific">Actinoplanes lutulentus</name>
    <dbReference type="NCBI Taxonomy" id="1287878"/>
    <lineage>
        <taxon>Bacteria</taxon>
        <taxon>Bacillati</taxon>
        <taxon>Actinomycetota</taxon>
        <taxon>Actinomycetes</taxon>
        <taxon>Micromonosporales</taxon>
        <taxon>Micromonosporaceae</taxon>
        <taxon>Actinoplanes</taxon>
    </lineage>
</organism>
<name>A0A327ZKZ4_9ACTN</name>
<dbReference type="SUPFAM" id="SSF55785">
    <property type="entry name" value="PYP-like sensor domain (PAS domain)"/>
    <property type="match status" value="1"/>
</dbReference>
<evidence type="ECO:0000313" key="16">
    <source>
        <dbReference type="EMBL" id="RAK42955.1"/>
    </source>
</evidence>
<dbReference type="SMART" id="SM00388">
    <property type="entry name" value="HisKA"/>
    <property type="match status" value="1"/>
</dbReference>
<evidence type="ECO:0000256" key="10">
    <source>
        <dbReference type="PROSITE-ProRule" id="PRU00169"/>
    </source>
</evidence>
<feature type="transmembrane region" description="Helical" evidence="11">
    <location>
        <begin position="48"/>
        <end position="72"/>
    </location>
</feature>
<dbReference type="NCBIfam" id="TIGR00229">
    <property type="entry name" value="sensory_box"/>
    <property type="match status" value="1"/>
</dbReference>
<evidence type="ECO:0000313" key="17">
    <source>
        <dbReference type="Proteomes" id="UP000249341"/>
    </source>
</evidence>
<evidence type="ECO:0000256" key="2">
    <source>
        <dbReference type="ARBA" id="ARBA00004236"/>
    </source>
</evidence>
<keyword evidence="11" id="KW-1133">Transmembrane helix</keyword>
<evidence type="ECO:0000256" key="6">
    <source>
        <dbReference type="ARBA" id="ARBA00022741"/>
    </source>
</evidence>
<comment type="subcellular location">
    <subcellularLocation>
        <location evidence="2">Cell membrane</location>
    </subcellularLocation>
</comment>
<dbReference type="Gene3D" id="3.30.565.10">
    <property type="entry name" value="Histidine kinase-like ATPase, C-terminal domain"/>
    <property type="match status" value="1"/>
</dbReference>
<dbReference type="GO" id="GO:0005524">
    <property type="term" value="F:ATP binding"/>
    <property type="evidence" value="ECO:0007669"/>
    <property type="project" value="UniProtKB-KW"/>
</dbReference>
<evidence type="ECO:0000259" key="15">
    <source>
        <dbReference type="PROSITE" id="PS50113"/>
    </source>
</evidence>
<feature type="domain" description="Histidine kinase" evidence="12">
    <location>
        <begin position="256"/>
        <end position="474"/>
    </location>
</feature>
<keyword evidence="11" id="KW-0472">Membrane</keyword>
<dbReference type="SUPFAM" id="SSF52172">
    <property type="entry name" value="CheY-like"/>
    <property type="match status" value="1"/>
</dbReference>
<dbReference type="PANTHER" id="PTHR43065">
    <property type="entry name" value="SENSOR HISTIDINE KINASE"/>
    <property type="match status" value="1"/>
</dbReference>
<evidence type="ECO:0000259" key="13">
    <source>
        <dbReference type="PROSITE" id="PS50110"/>
    </source>
</evidence>
<evidence type="ECO:0000256" key="9">
    <source>
        <dbReference type="ARBA" id="ARBA00023012"/>
    </source>
</evidence>
<evidence type="ECO:0000259" key="14">
    <source>
        <dbReference type="PROSITE" id="PS50112"/>
    </source>
</evidence>
<dbReference type="GO" id="GO:0005886">
    <property type="term" value="C:plasma membrane"/>
    <property type="evidence" value="ECO:0007669"/>
    <property type="project" value="UniProtKB-SubCell"/>
</dbReference>
<gene>
    <name evidence="16" type="ORF">B0I29_10185</name>
</gene>
<dbReference type="SUPFAM" id="SSF47384">
    <property type="entry name" value="Homodimeric domain of signal transducing histidine kinase"/>
    <property type="match status" value="1"/>
</dbReference>
<dbReference type="SMART" id="SM00091">
    <property type="entry name" value="PAS"/>
    <property type="match status" value="1"/>
</dbReference>
<dbReference type="InterPro" id="IPR004358">
    <property type="entry name" value="Sig_transdc_His_kin-like_C"/>
</dbReference>
<reference evidence="16 17" key="1">
    <citation type="submission" date="2018-06" db="EMBL/GenBank/DDBJ databases">
        <title>Genomic Encyclopedia of Type Strains, Phase III (KMG-III): the genomes of soil and plant-associated and newly described type strains.</title>
        <authorList>
            <person name="Whitman W."/>
        </authorList>
    </citation>
    <scope>NUCLEOTIDE SEQUENCE [LARGE SCALE GENOMIC DNA]</scope>
    <source>
        <strain evidence="16 17">CGMCC 4.7090</strain>
    </source>
</reference>
<dbReference type="PROSITE" id="PS50109">
    <property type="entry name" value="HIS_KIN"/>
    <property type="match status" value="1"/>
</dbReference>
<keyword evidence="7" id="KW-0418">Kinase</keyword>
<dbReference type="PROSITE" id="PS50113">
    <property type="entry name" value="PAC"/>
    <property type="match status" value="1"/>
</dbReference>
<dbReference type="InterPro" id="IPR036890">
    <property type="entry name" value="HATPase_C_sf"/>
</dbReference>
<comment type="catalytic activity">
    <reaction evidence="1">
        <text>ATP + protein L-histidine = ADP + protein N-phospho-L-histidine.</text>
        <dbReference type="EC" id="2.7.13.3"/>
    </reaction>
</comment>
<dbReference type="Pfam" id="PF00512">
    <property type="entry name" value="HisKA"/>
    <property type="match status" value="1"/>
</dbReference>
<evidence type="ECO:0000256" key="1">
    <source>
        <dbReference type="ARBA" id="ARBA00000085"/>
    </source>
</evidence>
<dbReference type="PROSITE" id="PS50112">
    <property type="entry name" value="PAS"/>
    <property type="match status" value="1"/>
</dbReference>